<proteinExistence type="predicted"/>
<dbReference type="EMBL" id="JAGSPA010000006">
    <property type="protein sequence ID" value="MBV7257887.1"/>
    <property type="molecule type" value="Genomic_DNA"/>
</dbReference>
<name>A0ABS6SHJ7_9SPHN</name>
<reference evidence="1 2" key="1">
    <citation type="submission" date="2021-04" db="EMBL/GenBank/DDBJ databases">
        <authorList>
            <person name="Pira H."/>
            <person name="Risdian C."/>
            <person name="Wink J."/>
        </authorList>
    </citation>
    <scope>NUCLEOTIDE SEQUENCE [LARGE SCALE GENOMIC DNA]</scope>
    <source>
        <strain evidence="1 2">WHA3</strain>
    </source>
</reference>
<evidence type="ECO:0000313" key="1">
    <source>
        <dbReference type="EMBL" id="MBV7257887.1"/>
    </source>
</evidence>
<dbReference type="Proteomes" id="UP000722336">
    <property type="component" value="Unassembled WGS sequence"/>
</dbReference>
<protein>
    <submittedName>
        <fullName evidence="1">Uncharacterized protein</fullName>
    </submittedName>
</protein>
<dbReference type="RefSeq" id="WP_218446737.1">
    <property type="nucleotide sequence ID" value="NZ_JAGSPA010000006.1"/>
</dbReference>
<organism evidence="1 2">
    <name type="scientific">Pacificimonas pallii</name>
    <dbReference type="NCBI Taxonomy" id="2827236"/>
    <lineage>
        <taxon>Bacteria</taxon>
        <taxon>Pseudomonadati</taxon>
        <taxon>Pseudomonadota</taxon>
        <taxon>Alphaproteobacteria</taxon>
        <taxon>Sphingomonadales</taxon>
        <taxon>Sphingosinicellaceae</taxon>
        <taxon>Pacificimonas</taxon>
    </lineage>
</organism>
<evidence type="ECO:0000313" key="2">
    <source>
        <dbReference type="Proteomes" id="UP000722336"/>
    </source>
</evidence>
<comment type="caution">
    <text evidence="1">The sequence shown here is derived from an EMBL/GenBank/DDBJ whole genome shotgun (WGS) entry which is preliminary data.</text>
</comment>
<keyword evidence="2" id="KW-1185">Reference proteome</keyword>
<sequence length="81" mass="9478">PVRHPEMNEIRDRFFENGFSVARSYRDFARAVDKSSVSDKEHWSEEVRKQAILRSPKICNIRHLNDIQCDMAAASKSHHQP</sequence>
<accession>A0ABS6SHJ7</accession>
<feature type="non-terminal residue" evidence="1">
    <location>
        <position position="1"/>
    </location>
</feature>
<gene>
    <name evidence="1" type="ORF">KCG44_13965</name>
</gene>